<comment type="caution">
    <text evidence="1">The sequence shown here is derived from an EMBL/GenBank/DDBJ whole genome shotgun (WGS) entry which is preliminary data.</text>
</comment>
<evidence type="ECO:0008006" key="3">
    <source>
        <dbReference type="Google" id="ProtNLM"/>
    </source>
</evidence>
<accession>A0AAD7B7C5</accession>
<evidence type="ECO:0000313" key="1">
    <source>
        <dbReference type="EMBL" id="KAJ7612978.1"/>
    </source>
</evidence>
<keyword evidence="2" id="KW-1185">Reference proteome</keyword>
<reference evidence="1" key="1">
    <citation type="submission" date="2023-03" db="EMBL/GenBank/DDBJ databases">
        <title>Massive genome expansion in bonnet fungi (Mycena s.s.) driven by repeated elements and novel gene families across ecological guilds.</title>
        <authorList>
            <consortium name="Lawrence Berkeley National Laboratory"/>
            <person name="Harder C.B."/>
            <person name="Miyauchi S."/>
            <person name="Viragh M."/>
            <person name="Kuo A."/>
            <person name="Thoen E."/>
            <person name="Andreopoulos B."/>
            <person name="Lu D."/>
            <person name="Skrede I."/>
            <person name="Drula E."/>
            <person name="Henrissat B."/>
            <person name="Morin E."/>
            <person name="Kohler A."/>
            <person name="Barry K."/>
            <person name="LaButti K."/>
            <person name="Morin E."/>
            <person name="Salamov A."/>
            <person name="Lipzen A."/>
            <person name="Mereny Z."/>
            <person name="Hegedus B."/>
            <person name="Baldrian P."/>
            <person name="Stursova M."/>
            <person name="Weitz H."/>
            <person name="Taylor A."/>
            <person name="Grigoriev I.V."/>
            <person name="Nagy L.G."/>
            <person name="Martin F."/>
            <person name="Kauserud H."/>
        </authorList>
    </citation>
    <scope>NUCLEOTIDE SEQUENCE</scope>
    <source>
        <strain evidence="1">9284</strain>
    </source>
</reference>
<dbReference type="Gene3D" id="1.20.1280.50">
    <property type="match status" value="1"/>
</dbReference>
<feature type="non-terminal residue" evidence="1">
    <location>
        <position position="1"/>
    </location>
</feature>
<dbReference type="AlphaFoldDB" id="A0AAD7B7C5"/>
<proteinExistence type="predicted"/>
<name>A0AAD7B7C5_9AGAR</name>
<gene>
    <name evidence="1" type="ORF">FB45DRAFT_1112633</name>
</gene>
<dbReference type="SUPFAM" id="SSF81383">
    <property type="entry name" value="F-box domain"/>
    <property type="match status" value="1"/>
</dbReference>
<protein>
    <recommendedName>
        <fullName evidence="3">F-box domain-containing protein</fullName>
    </recommendedName>
</protein>
<sequence length="88" mass="9702">LSEEVERQKQVLEDLEHQRSAAQSQLNTLVDPMARLPLEISCDIFSQCLSSSPDVRTSSALLHVCHAWSDIALATTALWNVIVSSDVP</sequence>
<dbReference type="Proteomes" id="UP001221142">
    <property type="component" value="Unassembled WGS sequence"/>
</dbReference>
<feature type="non-terminal residue" evidence="1">
    <location>
        <position position="88"/>
    </location>
</feature>
<dbReference type="EMBL" id="JARKIF010000029">
    <property type="protein sequence ID" value="KAJ7612978.1"/>
    <property type="molecule type" value="Genomic_DNA"/>
</dbReference>
<dbReference type="InterPro" id="IPR036047">
    <property type="entry name" value="F-box-like_dom_sf"/>
</dbReference>
<organism evidence="1 2">
    <name type="scientific">Roridomyces roridus</name>
    <dbReference type="NCBI Taxonomy" id="1738132"/>
    <lineage>
        <taxon>Eukaryota</taxon>
        <taxon>Fungi</taxon>
        <taxon>Dikarya</taxon>
        <taxon>Basidiomycota</taxon>
        <taxon>Agaricomycotina</taxon>
        <taxon>Agaricomycetes</taxon>
        <taxon>Agaricomycetidae</taxon>
        <taxon>Agaricales</taxon>
        <taxon>Marasmiineae</taxon>
        <taxon>Mycenaceae</taxon>
        <taxon>Roridomyces</taxon>
    </lineage>
</organism>
<evidence type="ECO:0000313" key="2">
    <source>
        <dbReference type="Proteomes" id="UP001221142"/>
    </source>
</evidence>